<organism evidence="3 4">
    <name type="scientific">Aquimarina algiphila</name>
    <dbReference type="NCBI Taxonomy" id="2047982"/>
    <lineage>
        <taxon>Bacteria</taxon>
        <taxon>Pseudomonadati</taxon>
        <taxon>Bacteroidota</taxon>
        <taxon>Flavobacteriia</taxon>
        <taxon>Flavobacteriales</taxon>
        <taxon>Flavobacteriaceae</taxon>
        <taxon>Aquimarina</taxon>
    </lineage>
</organism>
<proteinExistence type="inferred from homology"/>
<dbReference type="InterPro" id="IPR050126">
    <property type="entry name" value="Ap4A_hydrolase"/>
</dbReference>
<dbReference type="OrthoDB" id="9813918at2"/>
<gene>
    <name evidence="3" type="ORF">FOF46_13645</name>
</gene>
<dbReference type="EMBL" id="VLNR01000026">
    <property type="protein sequence ID" value="TSE08097.1"/>
    <property type="molecule type" value="Genomic_DNA"/>
</dbReference>
<feature type="domain" description="Calcineurin-like phosphoesterase" evidence="2">
    <location>
        <begin position="40"/>
        <end position="210"/>
    </location>
</feature>
<dbReference type="CDD" id="cd00838">
    <property type="entry name" value="MPP_superfamily"/>
    <property type="match status" value="1"/>
</dbReference>
<protein>
    <submittedName>
        <fullName evidence="3">Metallophosphoesterase</fullName>
    </submittedName>
</protein>
<dbReference type="PANTHER" id="PTHR42850">
    <property type="entry name" value="METALLOPHOSPHOESTERASE"/>
    <property type="match status" value="1"/>
</dbReference>
<comment type="similarity">
    <text evidence="1">Belongs to the metallophosphoesterase superfamily. YfcE family.</text>
</comment>
<dbReference type="SUPFAM" id="SSF56300">
    <property type="entry name" value="Metallo-dependent phosphatases"/>
    <property type="match status" value="1"/>
</dbReference>
<dbReference type="GO" id="GO:0016791">
    <property type="term" value="F:phosphatase activity"/>
    <property type="evidence" value="ECO:0007669"/>
    <property type="project" value="TreeGrafter"/>
</dbReference>
<evidence type="ECO:0000313" key="3">
    <source>
        <dbReference type="EMBL" id="TSE08097.1"/>
    </source>
</evidence>
<dbReference type="PIRSF" id="PIRSF000883">
    <property type="entry name" value="Pesterase_MJ0912"/>
    <property type="match status" value="1"/>
</dbReference>
<evidence type="ECO:0000259" key="2">
    <source>
        <dbReference type="Pfam" id="PF12850"/>
    </source>
</evidence>
<evidence type="ECO:0000313" key="4">
    <source>
        <dbReference type="Proteomes" id="UP000318833"/>
    </source>
</evidence>
<dbReference type="Proteomes" id="UP000318833">
    <property type="component" value="Unassembled WGS sequence"/>
</dbReference>
<evidence type="ECO:0000256" key="1">
    <source>
        <dbReference type="ARBA" id="ARBA00008950"/>
    </source>
</evidence>
<name>A0A554VJL2_9FLAO</name>
<dbReference type="Pfam" id="PF12850">
    <property type="entry name" value="Metallophos_2"/>
    <property type="match status" value="1"/>
</dbReference>
<reference evidence="3 4" key="1">
    <citation type="submission" date="2019-07" db="EMBL/GenBank/DDBJ databases">
        <title>The draft genome sequence of Aquimarina algiphila M91.</title>
        <authorList>
            <person name="Meng X."/>
        </authorList>
    </citation>
    <scope>NUCLEOTIDE SEQUENCE [LARGE SCALE GENOMIC DNA]</scope>
    <source>
        <strain evidence="3 4">M91</strain>
    </source>
</reference>
<dbReference type="InterPro" id="IPR024654">
    <property type="entry name" value="Calcineurin-like_PHP_lpxH"/>
</dbReference>
<sequence length="289" mass="32768">MDKKTINLGEIRGKVLLFGGVYSNLQALESLITIAEKEGISPKNCFCTGDIVGYCAQPEETVDRFISWGAQSIIGNVEEQLRSGALDCGCDFSVGSRCDNFSKEWYPFAQKELSKDSIDWMKGLPNHISFVFSGKKVTLVHGSYDHISEFIFRSSPWEIKQQSFDVVKSDIIVAGHCGLPFYDIHKELLWLNPGVIGMPANEGKTRVWYAVMDDLNGFSFRYHTLEYDNQTANELMLSRGLPKEYAHTLQTGLWDNMQILPEEEKMLCGNDINDTIMMKHEKNKNQEVI</sequence>
<accession>A0A554VJL2</accession>
<dbReference type="InterPro" id="IPR011152">
    <property type="entry name" value="Pesterase_MJ0912"/>
</dbReference>
<dbReference type="InterPro" id="IPR029052">
    <property type="entry name" value="Metallo-depent_PP-like"/>
</dbReference>
<dbReference type="AlphaFoldDB" id="A0A554VJL2"/>
<dbReference type="Gene3D" id="3.60.21.10">
    <property type="match status" value="1"/>
</dbReference>
<keyword evidence="4" id="KW-1185">Reference proteome</keyword>
<dbReference type="PANTHER" id="PTHR42850:SF2">
    <property type="entry name" value="BLL5683 PROTEIN"/>
    <property type="match status" value="1"/>
</dbReference>
<comment type="caution">
    <text evidence="3">The sequence shown here is derived from an EMBL/GenBank/DDBJ whole genome shotgun (WGS) entry which is preliminary data.</text>
</comment>
<dbReference type="GO" id="GO:0005737">
    <property type="term" value="C:cytoplasm"/>
    <property type="evidence" value="ECO:0007669"/>
    <property type="project" value="TreeGrafter"/>
</dbReference>
<dbReference type="RefSeq" id="WP_143916802.1">
    <property type="nucleotide sequence ID" value="NZ_CANMIK010000015.1"/>
</dbReference>